<dbReference type="InterPro" id="IPR026960">
    <property type="entry name" value="RVT-Znf"/>
</dbReference>
<dbReference type="GeneID" id="108824675"/>
<keyword evidence="2" id="KW-1185">Reference proteome</keyword>
<evidence type="ECO:0000313" key="2">
    <source>
        <dbReference type="Proteomes" id="UP000504610"/>
    </source>
</evidence>
<reference evidence="3" key="2">
    <citation type="submission" date="2025-08" db="UniProtKB">
        <authorList>
            <consortium name="RefSeq"/>
        </authorList>
    </citation>
    <scope>IDENTIFICATION</scope>
    <source>
        <tissue evidence="3">Leaf</tissue>
    </source>
</reference>
<proteinExistence type="predicted"/>
<dbReference type="PANTHER" id="PTHR33116">
    <property type="entry name" value="REVERSE TRANSCRIPTASE ZINC-BINDING DOMAIN-CONTAINING PROTEIN-RELATED-RELATED"/>
    <property type="match status" value="1"/>
</dbReference>
<evidence type="ECO:0000313" key="3">
    <source>
        <dbReference type="RefSeq" id="XP_018453583.1"/>
    </source>
</evidence>
<evidence type="ECO:0000259" key="1">
    <source>
        <dbReference type="Pfam" id="PF13966"/>
    </source>
</evidence>
<dbReference type="PANTHER" id="PTHR33116:SF80">
    <property type="entry name" value="REVERSE TRANSCRIPTASE ZINC-BINDING DOMAIN-CONTAINING PROTEIN"/>
    <property type="match status" value="1"/>
</dbReference>
<dbReference type="Pfam" id="PF13966">
    <property type="entry name" value="zf-RVT"/>
    <property type="match status" value="1"/>
</dbReference>
<protein>
    <submittedName>
        <fullName evidence="3">Uncharacterized protein LOC108824675</fullName>
    </submittedName>
</protein>
<reference evidence="2" key="1">
    <citation type="journal article" date="2019" name="Database">
        <title>The radish genome database (RadishGD): an integrated information resource for radish genomics.</title>
        <authorList>
            <person name="Yu H.J."/>
            <person name="Baek S."/>
            <person name="Lee Y.J."/>
            <person name="Cho A."/>
            <person name="Mun J.H."/>
        </authorList>
    </citation>
    <scope>NUCLEOTIDE SEQUENCE [LARGE SCALE GENOMIC DNA]</scope>
    <source>
        <strain evidence="2">cv. WK10039</strain>
    </source>
</reference>
<organism evidence="2 3">
    <name type="scientific">Raphanus sativus</name>
    <name type="common">Radish</name>
    <name type="synonym">Raphanus raphanistrum var. sativus</name>
    <dbReference type="NCBI Taxonomy" id="3726"/>
    <lineage>
        <taxon>Eukaryota</taxon>
        <taxon>Viridiplantae</taxon>
        <taxon>Streptophyta</taxon>
        <taxon>Embryophyta</taxon>
        <taxon>Tracheophyta</taxon>
        <taxon>Spermatophyta</taxon>
        <taxon>Magnoliopsida</taxon>
        <taxon>eudicotyledons</taxon>
        <taxon>Gunneridae</taxon>
        <taxon>Pentapetalae</taxon>
        <taxon>rosids</taxon>
        <taxon>malvids</taxon>
        <taxon>Brassicales</taxon>
        <taxon>Brassicaceae</taxon>
        <taxon>Brassiceae</taxon>
        <taxon>Raphanus</taxon>
    </lineage>
</organism>
<gene>
    <name evidence="3" type="primary">LOC108824675</name>
</gene>
<accession>A0A6J0L152</accession>
<dbReference type="AlphaFoldDB" id="A0A6J0L152"/>
<dbReference type="OrthoDB" id="1110086at2759"/>
<feature type="domain" description="Reverse transcriptase zinc-binding" evidence="1">
    <location>
        <begin position="326"/>
        <end position="391"/>
    </location>
</feature>
<dbReference type="KEGG" id="rsz:108824675"/>
<name>A0A6J0L152_RAPSA</name>
<sequence length="433" mass="48947">MNCLSQMLNRMVSEGHMDYHHNCRKIKLTHMSFADDLLIFVEGSIESVQAVSYQKTSFFASGLTEAETSAIQVSTGMKCGSLPMKYLGVPLCTKKLTLANCEPLLQQVKARFSSWSLKALSFAGRLLLIKTVISGITTFWCSSFILPKACVNKINSLCGLFLWSGQSEGHHSARVAWDRVTLTKEQGGLGVKDLLVWNRACSLKLMWLLFFRPSSVWAAYFKEVILKGDISNFWSIKPSSSYSWLVNKLIKTRDLCYPLIKRRLVSRLGIRKSATVASLYSEGRWSLPPARTENQLVVQIHLTTISLSQCEDYFEWEINGKIEEKFSTGSVYTYLKGDVPTVPWSSMIWSSYGIPRQNFLAWLMIQNRCPTKDLLAPGMELSSCEAVKCHAAELEDRDLRISLGGSSVARYEEEKIAPKVYKEVRGSWPRYGF</sequence>
<dbReference type="Proteomes" id="UP000504610">
    <property type="component" value="Chromosome 9"/>
</dbReference>
<dbReference type="RefSeq" id="XP_018453583.1">
    <property type="nucleotide sequence ID" value="XM_018598081.1"/>
</dbReference>